<dbReference type="SUPFAM" id="SSF50249">
    <property type="entry name" value="Nucleic acid-binding proteins"/>
    <property type="match status" value="1"/>
</dbReference>
<dbReference type="EMBL" id="KN847566">
    <property type="protein sequence ID" value="KIW00175.1"/>
    <property type="molecule type" value="Genomic_DNA"/>
</dbReference>
<keyword evidence="3" id="KW-0539">Nucleus</keyword>
<dbReference type="OrthoDB" id="188186at2759"/>
<dbReference type="GO" id="GO:0035861">
    <property type="term" value="C:site of double-strand break"/>
    <property type="evidence" value="ECO:0007669"/>
    <property type="project" value="TreeGrafter"/>
</dbReference>
<dbReference type="InParanoid" id="A0A0D2A1G7"/>
<dbReference type="VEuPathDB" id="FungiDB:PV09_08216"/>
<evidence type="ECO:0000256" key="2">
    <source>
        <dbReference type="ARBA" id="ARBA00009761"/>
    </source>
</evidence>
<dbReference type="Pfam" id="PF08661">
    <property type="entry name" value="Rep_fac-A_3"/>
    <property type="match status" value="1"/>
</dbReference>
<dbReference type="GO" id="GO:0006289">
    <property type="term" value="P:nucleotide-excision repair"/>
    <property type="evidence" value="ECO:0007669"/>
    <property type="project" value="TreeGrafter"/>
</dbReference>
<evidence type="ECO:0000256" key="3">
    <source>
        <dbReference type="ARBA" id="ARBA00023242"/>
    </source>
</evidence>
<dbReference type="GO" id="GO:0006260">
    <property type="term" value="P:DNA replication"/>
    <property type="evidence" value="ECO:0007669"/>
    <property type="project" value="InterPro"/>
</dbReference>
<dbReference type="STRING" id="253628.A0A0D2A1G7"/>
<dbReference type="InterPro" id="IPR013970">
    <property type="entry name" value="Rfa2"/>
</dbReference>
<dbReference type="CDD" id="cd04479">
    <property type="entry name" value="RPA3"/>
    <property type="match status" value="1"/>
</dbReference>
<accession>A0A0D2A1G7</accession>
<dbReference type="Gene3D" id="2.40.50.140">
    <property type="entry name" value="Nucleic acid-binding proteins"/>
    <property type="match status" value="1"/>
</dbReference>
<dbReference type="GO" id="GO:0006298">
    <property type="term" value="P:mismatch repair"/>
    <property type="evidence" value="ECO:0007669"/>
    <property type="project" value="TreeGrafter"/>
</dbReference>
<gene>
    <name evidence="4" type="ORF">PV09_08216</name>
</gene>
<dbReference type="HOGENOM" id="CLU_141922_2_0_1"/>
<organism evidence="4 5">
    <name type="scientific">Verruconis gallopava</name>
    <dbReference type="NCBI Taxonomy" id="253628"/>
    <lineage>
        <taxon>Eukaryota</taxon>
        <taxon>Fungi</taxon>
        <taxon>Dikarya</taxon>
        <taxon>Ascomycota</taxon>
        <taxon>Pezizomycotina</taxon>
        <taxon>Dothideomycetes</taxon>
        <taxon>Pleosporomycetidae</taxon>
        <taxon>Venturiales</taxon>
        <taxon>Sympoventuriaceae</taxon>
        <taxon>Verruconis</taxon>
    </lineage>
</organism>
<evidence type="ECO:0000313" key="4">
    <source>
        <dbReference type="EMBL" id="KIW00175.1"/>
    </source>
</evidence>
<keyword evidence="5" id="KW-1185">Reference proteome</keyword>
<dbReference type="GO" id="GO:0003684">
    <property type="term" value="F:damaged DNA binding"/>
    <property type="evidence" value="ECO:0007669"/>
    <property type="project" value="TreeGrafter"/>
</dbReference>
<dbReference type="GO" id="GO:0006284">
    <property type="term" value="P:base-excision repair"/>
    <property type="evidence" value="ECO:0007669"/>
    <property type="project" value="TreeGrafter"/>
</dbReference>
<dbReference type="Proteomes" id="UP000053259">
    <property type="component" value="Unassembled WGS sequence"/>
</dbReference>
<reference evidence="4 5" key="1">
    <citation type="submission" date="2015-01" db="EMBL/GenBank/DDBJ databases">
        <title>The Genome Sequence of Ochroconis gallopava CBS43764.</title>
        <authorList>
            <consortium name="The Broad Institute Genomics Platform"/>
            <person name="Cuomo C."/>
            <person name="de Hoog S."/>
            <person name="Gorbushina A."/>
            <person name="Stielow B."/>
            <person name="Teixiera M."/>
            <person name="Abouelleil A."/>
            <person name="Chapman S.B."/>
            <person name="Priest M."/>
            <person name="Young S.K."/>
            <person name="Wortman J."/>
            <person name="Nusbaum C."/>
            <person name="Birren B."/>
        </authorList>
    </citation>
    <scope>NUCLEOTIDE SEQUENCE [LARGE SCALE GENOMIC DNA]</scope>
    <source>
        <strain evidence="4 5">CBS 43764</strain>
    </source>
</reference>
<dbReference type="GO" id="GO:0000724">
    <property type="term" value="P:double-strand break repair via homologous recombination"/>
    <property type="evidence" value="ECO:0007669"/>
    <property type="project" value="TreeGrafter"/>
</dbReference>
<comment type="similarity">
    <text evidence="2">Belongs to the replication factor A protein 3 family.</text>
</comment>
<evidence type="ECO:0008006" key="6">
    <source>
        <dbReference type="Google" id="ProtNLM"/>
    </source>
</evidence>
<dbReference type="GO" id="GO:0005662">
    <property type="term" value="C:DNA replication factor A complex"/>
    <property type="evidence" value="ECO:0007669"/>
    <property type="project" value="TreeGrafter"/>
</dbReference>
<dbReference type="PANTHER" id="PTHR15114:SF1">
    <property type="entry name" value="REPLICATION PROTEIN A 14 KDA SUBUNIT"/>
    <property type="match status" value="1"/>
</dbReference>
<dbReference type="PANTHER" id="PTHR15114">
    <property type="entry name" value="REPLICATION PROTEIN A3"/>
    <property type="match status" value="1"/>
</dbReference>
<proteinExistence type="inferred from homology"/>
<dbReference type="GO" id="GO:0003697">
    <property type="term" value="F:single-stranded DNA binding"/>
    <property type="evidence" value="ECO:0007669"/>
    <property type="project" value="TreeGrafter"/>
</dbReference>
<dbReference type="GeneID" id="27316189"/>
<protein>
    <recommendedName>
        <fullName evidence="6">Replication factor A protein 3</fullName>
    </recommendedName>
</protein>
<comment type="subcellular location">
    <subcellularLocation>
        <location evidence="1">Nucleus</location>
    </subcellularLocation>
</comment>
<evidence type="ECO:0000313" key="5">
    <source>
        <dbReference type="Proteomes" id="UP000053259"/>
    </source>
</evidence>
<dbReference type="RefSeq" id="XP_016210044.1">
    <property type="nucleotide sequence ID" value="XM_016362079.1"/>
</dbReference>
<sequence length="108" mass="12118">MADESTPRINASYLESFQGQRVRFVGKVVRLQGDRATVDCAGQITLILNRDSHLVMNHAFEIVGQVTPDLSVRVNQALDFGTDFDFNAYEAVVNATHRHKEIFYGADM</sequence>
<dbReference type="AlphaFoldDB" id="A0A0D2A1G7"/>
<dbReference type="InterPro" id="IPR012340">
    <property type="entry name" value="NA-bd_OB-fold"/>
</dbReference>
<evidence type="ECO:0000256" key="1">
    <source>
        <dbReference type="ARBA" id="ARBA00004123"/>
    </source>
</evidence>
<name>A0A0D2A1G7_9PEZI</name>
<dbReference type="FunFam" id="2.40.50.140:FF:000271">
    <property type="entry name" value="Similar to ssDNA binding protein Ssb3"/>
    <property type="match status" value="1"/>
</dbReference>